<evidence type="ECO:0000313" key="1">
    <source>
        <dbReference type="EMBL" id="MBB3140523.1"/>
    </source>
</evidence>
<evidence type="ECO:0000313" key="2">
    <source>
        <dbReference type="Proteomes" id="UP000525987"/>
    </source>
</evidence>
<dbReference type="RefSeq" id="WP_183386907.1">
    <property type="nucleotide sequence ID" value="NZ_JACHXM010000004.1"/>
</dbReference>
<proteinExistence type="predicted"/>
<dbReference type="EMBL" id="JACHXM010000004">
    <property type="protein sequence ID" value="MBB3140523.1"/>
    <property type="molecule type" value="Genomic_DNA"/>
</dbReference>
<dbReference type="Proteomes" id="UP000525987">
    <property type="component" value="Unassembled WGS sequence"/>
</dbReference>
<dbReference type="AlphaFoldDB" id="A0A7W5G4L3"/>
<accession>A0A7W5G4L3</accession>
<reference evidence="1 2" key="1">
    <citation type="submission" date="2020-08" db="EMBL/GenBank/DDBJ databases">
        <title>Genomic Encyclopedia of Type Strains, Phase III (KMG-III): the genomes of soil and plant-associated and newly described type strains.</title>
        <authorList>
            <person name="Whitman W."/>
        </authorList>
    </citation>
    <scope>NUCLEOTIDE SEQUENCE [LARGE SCALE GENOMIC DNA]</scope>
    <source>
        <strain evidence="1 2">CECT 5995</strain>
    </source>
</reference>
<name>A0A7W5G4L3_9GAMM</name>
<keyword evidence="2" id="KW-1185">Reference proteome</keyword>
<gene>
    <name evidence="1" type="ORF">FHR96_001385</name>
</gene>
<organism evidence="1 2">
    <name type="scientific">Halomonas organivorans</name>
    <dbReference type="NCBI Taxonomy" id="257772"/>
    <lineage>
        <taxon>Bacteria</taxon>
        <taxon>Pseudomonadati</taxon>
        <taxon>Pseudomonadota</taxon>
        <taxon>Gammaproteobacteria</taxon>
        <taxon>Oceanospirillales</taxon>
        <taxon>Halomonadaceae</taxon>
        <taxon>Halomonas</taxon>
    </lineage>
</organism>
<protein>
    <submittedName>
        <fullName evidence="1">Uncharacterized protein</fullName>
    </submittedName>
</protein>
<sequence length="55" mass="5803">MLPLEFVPRVVLPLQAHALLGTVAAQAFGMAEGTTLGYALGMLEGIMAPLATHRR</sequence>
<comment type="caution">
    <text evidence="1">The sequence shown here is derived from an EMBL/GenBank/DDBJ whole genome shotgun (WGS) entry which is preliminary data.</text>
</comment>